<dbReference type="Proteomes" id="UP001152607">
    <property type="component" value="Unassembled WGS sequence"/>
</dbReference>
<evidence type="ECO:0000313" key="1">
    <source>
        <dbReference type="EMBL" id="CAI6335117.1"/>
    </source>
</evidence>
<accession>A0A9W4UI40</accession>
<name>A0A9W4UI40_9PLEO</name>
<sequence>MFHHAINCTRPGISITSNVDSPLPLLLHQLNMDKSRYAPRTPSAISTPLDNLKQTNEEKLKAGKEKAARLLVRVQWKAETLMDSYIRAVNIVIAHEQDGFSNGYPDQKNASNDSRGRQAESMFKVDFFEFYTLLERFISACLETFNIYISGTPPQTNVNALRFVTNPGLAKSRPEASHAYHANLLEALEKESCPLHQSLGNSEVRTQLGLAKDFRNAWKDVDAEKSSDSHNHHQERRNIRLQDLNLQKMLESLVLGCIQAHSVMQGRSGPELSHITSKDFVPTTYGADTDMEDIPFEYMDDAMDLD</sequence>
<reference evidence="1" key="1">
    <citation type="submission" date="2023-01" db="EMBL/GenBank/DDBJ databases">
        <authorList>
            <person name="Van Ghelder C."/>
            <person name="Rancurel C."/>
        </authorList>
    </citation>
    <scope>NUCLEOTIDE SEQUENCE</scope>
    <source>
        <strain evidence="1">CNCM I-4278</strain>
    </source>
</reference>
<organism evidence="1 2">
    <name type="scientific">Periconia digitata</name>
    <dbReference type="NCBI Taxonomy" id="1303443"/>
    <lineage>
        <taxon>Eukaryota</taxon>
        <taxon>Fungi</taxon>
        <taxon>Dikarya</taxon>
        <taxon>Ascomycota</taxon>
        <taxon>Pezizomycotina</taxon>
        <taxon>Dothideomycetes</taxon>
        <taxon>Pleosporomycetidae</taxon>
        <taxon>Pleosporales</taxon>
        <taxon>Massarineae</taxon>
        <taxon>Periconiaceae</taxon>
        <taxon>Periconia</taxon>
    </lineage>
</organism>
<comment type="caution">
    <text evidence="1">The sequence shown here is derived from an EMBL/GenBank/DDBJ whole genome shotgun (WGS) entry which is preliminary data.</text>
</comment>
<gene>
    <name evidence="1" type="ORF">PDIGIT_LOCUS8194</name>
</gene>
<keyword evidence="2" id="KW-1185">Reference proteome</keyword>
<proteinExistence type="predicted"/>
<dbReference type="EMBL" id="CAOQHR010000005">
    <property type="protein sequence ID" value="CAI6335117.1"/>
    <property type="molecule type" value="Genomic_DNA"/>
</dbReference>
<dbReference type="AlphaFoldDB" id="A0A9W4UI40"/>
<dbReference type="OrthoDB" id="3858188at2759"/>
<protein>
    <submittedName>
        <fullName evidence="1">Uncharacterized protein</fullName>
    </submittedName>
</protein>
<evidence type="ECO:0000313" key="2">
    <source>
        <dbReference type="Proteomes" id="UP001152607"/>
    </source>
</evidence>